<protein>
    <recommendedName>
        <fullName evidence="14">alpha-1,3-mannosyl-glycoprotein 2-beta-N-acetylglucosaminyltransferase</fullName>
        <ecNumber evidence="14">2.4.1.101</ecNumber>
    </recommendedName>
    <alternativeName>
        <fullName evidence="15">N-glycosyl-oligosaccharide-glycoprotein N-acetylglucosaminyltransferase I</fullName>
    </alternativeName>
</protein>
<evidence type="ECO:0000256" key="6">
    <source>
        <dbReference type="ARBA" id="ARBA00022679"/>
    </source>
</evidence>
<evidence type="ECO:0000256" key="4">
    <source>
        <dbReference type="ARBA" id="ARBA00006492"/>
    </source>
</evidence>
<evidence type="ECO:0000256" key="15">
    <source>
        <dbReference type="ARBA" id="ARBA00041712"/>
    </source>
</evidence>
<keyword evidence="11" id="KW-0333">Golgi apparatus</keyword>
<dbReference type="GeneID" id="54558986"/>
<organism evidence="17 18">
    <name type="scientific">Zasmidium cellare ATCC 36951</name>
    <dbReference type="NCBI Taxonomy" id="1080233"/>
    <lineage>
        <taxon>Eukaryota</taxon>
        <taxon>Fungi</taxon>
        <taxon>Dikarya</taxon>
        <taxon>Ascomycota</taxon>
        <taxon>Pezizomycotina</taxon>
        <taxon>Dothideomycetes</taxon>
        <taxon>Dothideomycetidae</taxon>
        <taxon>Mycosphaerellales</taxon>
        <taxon>Mycosphaerellaceae</taxon>
        <taxon>Zasmidium</taxon>
    </lineage>
</organism>
<dbReference type="PANTHER" id="PTHR10468">
    <property type="entry name" value="PROTEIN O-LINKED-MANNOSE BETA-1,2-N-ACETYLGLUCOSAMINYLTRANSFERASE 1/ALPHA-1,3-MANNOSYL-GLYCOPROTEIN 2-BETA-N-ACETYLGLUCOSAMINYLTRANSFERASE"/>
    <property type="match status" value="1"/>
</dbReference>
<evidence type="ECO:0000256" key="9">
    <source>
        <dbReference type="ARBA" id="ARBA00022968"/>
    </source>
</evidence>
<comment type="subcellular location">
    <subcellularLocation>
        <location evidence="2">Golgi apparatus membrane</location>
        <topology evidence="2">Single-pass type II membrane protein</topology>
    </subcellularLocation>
</comment>
<dbReference type="Gene3D" id="3.90.550.10">
    <property type="entry name" value="Spore Coat Polysaccharide Biosynthesis Protein SpsA, Chain A"/>
    <property type="match status" value="1"/>
</dbReference>
<name>A0A6A6CRG5_ZASCE</name>
<evidence type="ECO:0000256" key="13">
    <source>
        <dbReference type="ARBA" id="ARBA00023211"/>
    </source>
</evidence>
<dbReference type="AlphaFoldDB" id="A0A6A6CRG5"/>
<comment type="cofactor">
    <cofactor evidence="1">
        <name>Mn(2+)</name>
        <dbReference type="ChEBI" id="CHEBI:29035"/>
    </cofactor>
</comment>
<dbReference type="RefSeq" id="XP_033669268.1">
    <property type="nucleotide sequence ID" value="XM_033805714.1"/>
</dbReference>
<dbReference type="GO" id="GO:0000139">
    <property type="term" value="C:Golgi membrane"/>
    <property type="evidence" value="ECO:0007669"/>
    <property type="project" value="UniProtKB-SubCell"/>
</dbReference>
<keyword evidence="9" id="KW-0735">Signal-anchor</keyword>
<keyword evidence="12" id="KW-0472">Membrane</keyword>
<sequence>MLKSHRMFLPLPRRSKHLTGSILLVLFLFFVVYTWRPLLARSDVRPTARGVATALALSEPSAWLRIAKQPEFLEAQWPEERKGQLKQQAALGTTQFPTTAAPIIPVVVFAFNRGDHLRRTIDSVLSSASYSPSLHPIFISQDGDDSAVTEVIESYGQKIHHLRYHWPGKPKKEVKLPAEYLQPPWIELPPESRPPPITPYLKIAGHYEFALTEMMDYVDGHNRWDRLIMLEDDMDVAPDFFSYFRKMSPFFDTDPSLYCVSAWNDHGQKPFVSDATALYRTECFPGLGWMWSRERWNELKDWMPGWWDDWLREPTQRKGRSCVYPEVSRVYTFGAEGTSTGWFFAPWLTSMQLNEENVDWDAVDVGYLHQDLYDDLLKDQLRSAIRIDGVGEAKRAIDRDLAGRMDRPLDVDERLIEYGDLADLTSLMMTARLLYEHKAGVPRTSYRGVVHFRYRGIRIWMVPKSFARGPG</sequence>
<keyword evidence="7" id="KW-0812">Transmembrane</keyword>
<keyword evidence="13" id="KW-0464">Manganese</keyword>
<evidence type="ECO:0000256" key="8">
    <source>
        <dbReference type="ARBA" id="ARBA00022723"/>
    </source>
</evidence>
<keyword evidence="6 17" id="KW-0808">Transferase</keyword>
<evidence type="ECO:0000313" key="17">
    <source>
        <dbReference type="EMBL" id="KAF2168379.1"/>
    </source>
</evidence>
<keyword evidence="5" id="KW-0328">Glycosyltransferase</keyword>
<comment type="catalytic activity">
    <reaction evidence="16">
        <text>N(4)-(alpha-D-Man-(1-&gt;3)-[alpha-D-Man-(1-&gt;3)-[alpha-D-Man-(1-&gt;6)]-alpha-D-Man-(1-&gt;6)]-beta-D-Man-(1-&gt;4)-beta-D-GlcNAc-(1-&gt;4)-beta-D-GlcNAc)-L-asparaginyl-[protein] (N-glucan mannose isomer 5A1,2) + UDP-N-acetyl-alpha-D-glucosamine = N(4)-{beta-D-GlcNAc-(1-&gt;2)-alpha-D-Man-(1-&gt;3)-[alpha-D-Man-(1-&gt;3)-[alpha-D-Man-(1-&gt;6)]-alpha-D-Man-(1-&gt;6)]-beta-D-Man-(1-&gt;4)-beta-D-GlcNAc-(1-&gt;4)-beta-D-GlcNAc}-L-asparaginyl-[protein] + UDP + H(+)</text>
        <dbReference type="Rhea" id="RHEA:11456"/>
        <dbReference type="Rhea" id="RHEA-COMP:14367"/>
        <dbReference type="Rhea" id="RHEA-COMP:14368"/>
        <dbReference type="ChEBI" id="CHEBI:15378"/>
        <dbReference type="ChEBI" id="CHEBI:57705"/>
        <dbReference type="ChEBI" id="CHEBI:58223"/>
        <dbReference type="ChEBI" id="CHEBI:59087"/>
        <dbReference type="ChEBI" id="CHEBI:60625"/>
        <dbReference type="EC" id="2.4.1.101"/>
    </reaction>
</comment>
<dbReference type="GO" id="GO:0046872">
    <property type="term" value="F:metal ion binding"/>
    <property type="evidence" value="ECO:0007669"/>
    <property type="project" value="UniProtKB-KW"/>
</dbReference>
<dbReference type="SUPFAM" id="SSF53448">
    <property type="entry name" value="Nucleotide-diphospho-sugar transferases"/>
    <property type="match status" value="1"/>
</dbReference>
<dbReference type="PANTHER" id="PTHR10468:SF0">
    <property type="entry name" value="ALPHA-1,3-MANNOSYL-GLYCOPROTEIN 2-BETA-N-ACETYLGLUCOSAMINYLTRANSFERASE"/>
    <property type="match status" value="1"/>
</dbReference>
<keyword evidence="8" id="KW-0479">Metal-binding</keyword>
<keyword evidence="18" id="KW-1185">Reference proteome</keyword>
<evidence type="ECO:0000256" key="14">
    <source>
        <dbReference type="ARBA" id="ARBA00038949"/>
    </source>
</evidence>
<evidence type="ECO:0000256" key="16">
    <source>
        <dbReference type="ARBA" id="ARBA00049421"/>
    </source>
</evidence>
<comment type="similarity">
    <text evidence="4">Belongs to the glycosyltransferase 13 family.</text>
</comment>
<dbReference type="GO" id="GO:0003827">
    <property type="term" value="F:alpha-1,3-mannosylglycoprotein 2-beta-N-acetylglucosaminyltransferase activity"/>
    <property type="evidence" value="ECO:0007669"/>
    <property type="project" value="UniProtKB-EC"/>
</dbReference>
<dbReference type="Gene3D" id="3.10.180.20">
    <property type="entry name" value="N-Acetylglucosaminyltransferase I, Domain 2"/>
    <property type="match status" value="1"/>
</dbReference>
<evidence type="ECO:0000256" key="10">
    <source>
        <dbReference type="ARBA" id="ARBA00022989"/>
    </source>
</evidence>
<dbReference type="Proteomes" id="UP000799537">
    <property type="component" value="Unassembled WGS sequence"/>
</dbReference>
<evidence type="ECO:0000256" key="12">
    <source>
        <dbReference type="ARBA" id="ARBA00023136"/>
    </source>
</evidence>
<evidence type="ECO:0000256" key="2">
    <source>
        <dbReference type="ARBA" id="ARBA00004323"/>
    </source>
</evidence>
<gene>
    <name evidence="17" type="ORF">M409DRAFT_21131</name>
</gene>
<evidence type="ECO:0000256" key="7">
    <source>
        <dbReference type="ARBA" id="ARBA00022692"/>
    </source>
</evidence>
<evidence type="ECO:0000313" key="18">
    <source>
        <dbReference type="Proteomes" id="UP000799537"/>
    </source>
</evidence>
<dbReference type="UniPathway" id="UPA00378"/>
<evidence type="ECO:0000256" key="1">
    <source>
        <dbReference type="ARBA" id="ARBA00001936"/>
    </source>
</evidence>
<dbReference type="InterPro" id="IPR004139">
    <property type="entry name" value="Glyco_trans_13"/>
</dbReference>
<dbReference type="EMBL" id="ML993590">
    <property type="protein sequence ID" value="KAF2168379.1"/>
    <property type="molecule type" value="Genomic_DNA"/>
</dbReference>
<dbReference type="InterPro" id="IPR052261">
    <property type="entry name" value="Glycosyltransferase_13"/>
</dbReference>
<accession>A0A6A6CRG5</accession>
<evidence type="ECO:0000256" key="11">
    <source>
        <dbReference type="ARBA" id="ARBA00023034"/>
    </source>
</evidence>
<dbReference type="EC" id="2.4.1.101" evidence="14"/>
<evidence type="ECO:0000256" key="5">
    <source>
        <dbReference type="ARBA" id="ARBA00022676"/>
    </source>
</evidence>
<keyword evidence="10" id="KW-1133">Transmembrane helix</keyword>
<dbReference type="Pfam" id="PF03071">
    <property type="entry name" value="GNT-I"/>
    <property type="match status" value="1"/>
</dbReference>
<evidence type="ECO:0000256" key="3">
    <source>
        <dbReference type="ARBA" id="ARBA00004922"/>
    </source>
</evidence>
<comment type="pathway">
    <text evidence="3">Protein modification; protein glycosylation.</text>
</comment>
<dbReference type="OrthoDB" id="5593526at2759"/>
<dbReference type="InterPro" id="IPR029044">
    <property type="entry name" value="Nucleotide-diphossugar_trans"/>
</dbReference>
<reference evidence="17" key="1">
    <citation type="journal article" date="2020" name="Stud. Mycol.">
        <title>101 Dothideomycetes genomes: a test case for predicting lifestyles and emergence of pathogens.</title>
        <authorList>
            <person name="Haridas S."/>
            <person name="Albert R."/>
            <person name="Binder M."/>
            <person name="Bloem J."/>
            <person name="Labutti K."/>
            <person name="Salamov A."/>
            <person name="Andreopoulos B."/>
            <person name="Baker S."/>
            <person name="Barry K."/>
            <person name="Bills G."/>
            <person name="Bluhm B."/>
            <person name="Cannon C."/>
            <person name="Castanera R."/>
            <person name="Culley D."/>
            <person name="Daum C."/>
            <person name="Ezra D."/>
            <person name="Gonzalez J."/>
            <person name="Henrissat B."/>
            <person name="Kuo A."/>
            <person name="Liang C."/>
            <person name="Lipzen A."/>
            <person name="Lutzoni F."/>
            <person name="Magnuson J."/>
            <person name="Mondo S."/>
            <person name="Nolan M."/>
            <person name="Ohm R."/>
            <person name="Pangilinan J."/>
            <person name="Park H.-J."/>
            <person name="Ramirez L."/>
            <person name="Alfaro M."/>
            <person name="Sun H."/>
            <person name="Tritt A."/>
            <person name="Yoshinaga Y."/>
            <person name="Zwiers L.-H."/>
            <person name="Turgeon B."/>
            <person name="Goodwin S."/>
            <person name="Spatafora J."/>
            <person name="Crous P."/>
            <person name="Grigoriev I."/>
        </authorList>
    </citation>
    <scope>NUCLEOTIDE SEQUENCE</scope>
    <source>
        <strain evidence="17">ATCC 36951</strain>
    </source>
</reference>
<proteinExistence type="inferred from homology"/>